<protein>
    <submittedName>
        <fullName evidence="4">Sialate O-acetylesterase</fullName>
    </submittedName>
</protein>
<evidence type="ECO:0000313" key="5">
    <source>
        <dbReference type="Proteomes" id="UP000198339"/>
    </source>
</evidence>
<keyword evidence="2" id="KW-0732">Signal</keyword>
<dbReference type="InterPro" id="IPR039329">
    <property type="entry name" value="SIAE"/>
</dbReference>
<organism evidence="4 5">
    <name type="scientific">Sphingopyxis indica</name>
    <dbReference type="NCBI Taxonomy" id="436663"/>
    <lineage>
        <taxon>Bacteria</taxon>
        <taxon>Pseudomonadati</taxon>
        <taxon>Pseudomonadota</taxon>
        <taxon>Alphaproteobacteria</taxon>
        <taxon>Sphingomonadales</taxon>
        <taxon>Sphingomonadaceae</taxon>
        <taxon>Sphingopyxis</taxon>
    </lineage>
</organism>
<evidence type="ECO:0000256" key="1">
    <source>
        <dbReference type="ARBA" id="ARBA00022801"/>
    </source>
</evidence>
<sequence>MTRASLLAAAALFATPAIAAPALAPVWTDHAVIQRDQPIAIEGSAAPKEALTVTLGTAKQSVRADADGHFRATFPARKASAAPLTLRVANAAGEGASASDLLVGDVWLCSGQSNMELPFDRALDSFNQRHRAADDGIRLLTIPKVTAPVPQPRFGEPAAWTAATGETVGDFSAACFYMGKQLRADRPGVPLGLINSNWGGSAARAWLTPEGGRTLYGDKALDLLKLYSSDPLAATQAFVPQWFDWWRTHDGGREPWTDTAMLDWKPVPEISFWNAWKGSRLDTRPVANVWLRNKVTLTAEQASQGGSLSIGAIDDLDLTFVNGHPVGYTFGWGVERTYRIPADYLHAGDNEILIAASNLWDTGGFFAGPDRLFFTPGNGGAAIPLGTGWQYSIGAVTGEPPRAPWDVNAGIGVMHNAMIAPFGPIRLAGVAWYQGESDVGHPGYDKKLQALFAGWRRQFGAQARMLIVQLADYGKLLSQPAASGWAEIRQAQLDGVAADANAALVSAIDIGEPSDIHPANKNILGKRLAMAAEGQPMPMPQSARLVGDAVTVSFDGIEGGLVAYGGPYPLGVELCGDTQESCRWALATLSGDTMRITTDGKPATRVRHAWADAPVVNLHDGRGLPVPGFELAIER</sequence>
<accession>A0A239J963</accession>
<evidence type="ECO:0000256" key="2">
    <source>
        <dbReference type="SAM" id="SignalP"/>
    </source>
</evidence>
<proteinExistence type="predicted"/>
<dbReference type="Gene3D" id="3.40.50.1110">
    <property type="entry name" value="SGNH hydrolase"/>
    <property type="match status" value="2"/>
</dbReference>
<dbReference type="PANTHER" id="PTHR22901">
    <property type="entry name" value="SIALATE O-ACETYLESTERASE"/>
    <property type="match status" value="1"/>
</dbReference>
<dbReference type="Proteomes" id="UP000198339">
    <property type="component" value="Unassembled WGS sequence"/>
</dbReference>
<dbReference type="SUPFAM" id="SSF49785">
    <property type="entry name" value="Galactose-binding domain-like"/>
    <property type="match status" value="1"/>
</dbReference>
<reference evidence="4 5" key="1">
    <citation type="submission" date="2017-06" db="EMBL/GenBank/DDBJ databases">
        <authorList>
            <person name="Kim H.J."/>
            <person name="Triplett B.A."/>
        </authorList>
    </citation>
    <scope>NUCLEOTIDE SEQUENCE [LARGE SCALE GENOMIC DNA]</scope>
    <source>
        <strain evidence="4 5">DS15</strain>
    </source>
</reference>
<dbReference type="PANTHER" id="PTHR22901:SF0">
    <property type="entry name" value="SIALATE O-ACETYLESTERASE"/>
    <property type="match status" value="1"/>
</dbReference>
<dbReference type="Gene3D" id="2.60.40.10">
    <property type="entry name" value="Immunoglobulins"/>
    <property type="match status" value="1"/>
</dbReference>
<dbReference type="RefSeq" id="WP_245836776.1">
    <property type="nucleotide sequence ID" value="NZ_FZPA01000009.1"/>
</dbReference>
<dbReference type="Gene3D" id="2.60.120.260">
    <property type="entry name" value="Galactose-binding domain-like"/>
    <property type="match status" value="1"/>
</dbReference>
<dbReference type="SUPFAM" id="SSF52266">
    <property type="entry name" value="SGNH hydrolase"/>
    <property type="match status" value="1"/>
</dbReference>
<keyword evidence="1" id="KW-0378">Hydrolase</keyword>
<dbReference type="AlphaFoldDB" id="A0A239J963"/>
<name>A0A239J963_9SPHN</name>
<dbReference type="GO" id="GO:0005975">
    <property type="term" value="P:carbohydrate metabolic process"/>
    <property type="evidence" value="ECO:0007669"/>
    <property type="project" value="TreeGrafter"/>
</dbReference>
<dbReference type="InterPro" id="IPR013783">
    <property type="entry name" value="Ig-like_fold"/>
</dbReference>
<dbReference type="Pfam" id="PF03629">
    <property type="entry name" value="SASA"/>
    <property type="match status" value="1"/>
</dbReference>
<dbReference type="GO" id="GO:0001681">
    <property type="term" value="F:sialate O-acetylesterase activity"/>
    <property type="evidence" value="ECO:0007669"/>
    <property type="project" value="InterPro"/>
</dbReference>
<evidence type="ECO:0000313" key="4">
    <source>
        <dbReference type="EMBL" id="SNT02335.1"/>
    </source>
</evidence>
<evidence type="ECO:0000259" key="3">
    <source>
        <dbReference type="Pfam" id="PF03629"/>
    </source>
</evidence>
<feature type="signal peptide" evidence="2">
    <location>
        <begin position="1"/>
        <end position="19"/>
    </location>
</feature>
<dbReference type="InterPro" id="IPR036514">
    <property type="entry name" value="SGNH_hydro_sf"/>
</dbReference>
<gene>
    <name evidence="4" type="ORF">SAMN06295955_109139</name>
</gene>
<feature type="domain" description="Sialate O-acetylesterase" evidence="3">
    <location>
        <begin position="426"/>
        <end position="531"/>
    </location>
</feature>
<dbReference type="InterPro" id="IPR005181">
    <property type="entry name" value="SASA"/>
</dbReference>
<feature type="chain" id="PRO_5012918491" evidence="2">
    <location>
        <begin position="20"/>
        <end position="635"/>
    </location>
</feature>
<dbReference type="InterPro" id="IPR008979">
    <property type="entry name" value="Galactose-bd-like_sf"/>
</dbReference>
<dbReference type="EMBL" id="FZPA01000009">
    <property type="protein sequence ID" value="SNT02335.1"/>
    <property type="molecule type" value="Genomic_DNA"/>
</dbReference>
<keyword evidence="5" id="KW-1185">Reference proteome</keyword>